<dbReference type="Pfam" id="PF00497">
    <property type="entry name" value="SBP_bac_3"/>
    <property type="match status" value="1"/>
</dbReference>
<dbReference type="Gene3D" id="3.40.190.10">
    <property type="entry name" value="Periplasmic binding protein-like II"/>
    <property type="match status" value="2"/>
</dbReference>
<dbReference type="InterPro" id="IPR001638">
    <property type="entry name" value="Solute-binding_3/MltF_N"/>
</dbReference>
<dbReference type="SUPFAM" id="SSF53850">
    <property type="entry name" value="Periplasmic binding protein-like II"/>
    <property type="match status" value="1"/>
</dbReference>
<name>A0A4P9VP64_9GAMM</name>
<organism evidence="2 3">
    <name type="scientific">Zooshikella ganghwensis</name>
    <dbReference type="NCBI Taxonomy" id="202772"/>
    <lineage>
        <taxon>Bacteria</taxon>
        <taxon>Pseudomonadati</taxon>
        <taxon>Pseudomonadota</taxon>
        <taxon>Gammaproteobacteria</taxon>
        <taxon>Oceanospirillales</taxon>
        <taxon>Zooshikellaceae</taxon>
        <taxon>Zooshikella</taxon>
    </lineage>
</organism>
<accession>A0A4P9VP64</accession>
<dbReference type="PANTHER" id="PTHR38834">
    <property type="entry name" value="PERIPLASMIC SUBSTRATE BINDING PROTEIN FAMILY 3"/>
    <property type="match status" value="1"/>
</dbReference>
<dbReference type="EMBL" id="NDXW01000001">
    <property type="protein sequence ID" value="RDH43802.1"/>
    <property type="molecule type" value="Genomic_DNA"/>
</dbReference>
<dbReference type="Proteomes" id="UP000257039">
    <property type="component" value="Unassembled WGS sequence"/>
</dbReference>
<dbReference type="PANTHER" id="PTHR38834:SF3">
    <property type="entry name" value="SOLUTE-BINDING PROTEIN FAMILY 3_N-TERMINAL DOMAIN-CONTAINING PROTEIN"/>
    <property type="match status" value="1"/>
</dbReference>
<feature type="domain" description="Solute-binding protein family 3/N-terminal" evidence="1">
    <location>
        <begin position="31"/>
        <end position="252"/>
    </location>
</feature>
<reference evidence="2 3" key="1">
    <citation type="submission" date="2017-04" db="EMBL/GenBank/DDBJ databases">
        <title>Draft genome sequence of Zooshikella ganghwensis VG4 isolated from Red Sea sediments.</title>
        <authorList>
            <person name="Rehman Z."/>
            <person name="Alam I."/>
            <person name="Kamau A."/>
            <person name="Bajic V."/>
            <person name="Leiknes T."/>
        </authorList>
    </citation>
    <scope>NUCLEOTIDE SEQUENCE [LARGE SCALE GENOMIC DNA]</scope>
    <source>
        <strain evidence="2 3">VG4</strain>
    </source>
</reference>
<evidence type="ECO:0000313" key="2">
    <source>
        <dbReference type="EMBL" id="RDH43802.1"/>
    </source>
</evidence>
<evidence type="ECO:0000259" key="1">
    <source>
        <dbReference type="Pfam" id="PF00497"/>
    </source>
</evidence>
<keyword evidence="3" id="KW-1185">Reference proteome</keyword>
<comment type="caution">
    <text evidence="2">The sequence shown here is derived from an EMBL/GenBank/DDBJ whole genome shotgun (WGS) entry which is preliminary data.</text>
</comment>
<protein>
    <submittedName>
        <fullName evidence="2">Amino acid ABC transporter substrate-binding protein</fullName>
    </submittedName>
</protein>
<proteinExistence type="predicted"/>
<evidence type="ECO:0000313" key="3">
    <source>
        <dbReference type="Proteomes" id="UP000257039"/>
    </source>
</evidence>
<sequence length="256" mass="29818">MYVCNNVHKLLLIVVVLFLNTLAYGYALDVVTEDFPPFQYLDKNKKVQGMATEVVRLVLKEAGIKAEIRMYPWARAYKRALQETNVLIYSIARTREREHHFKWIGTITPYSVYLWKLKKRKDIQIHKIEQAKQYLTGGVPKDVKLDYLLGYGFEVGDHLILSKSDVQNLIMLANERIHLTPFDEIAFSYSVKQLGYDIADFERALYIEELSSELYMAMSILTPEDLVYTLRKALEKVKGSGQYDNIRQKYLNNTTD</sequence>
<gene>
    <name evidence="2" type="ORF">B9G39_10300</name>
</gene>
<dbReference type="AlphaFoldDB" id="A0A4P9VP64"/>